<name>A0ABU9YPI2_9PROT</name>
<dbReference type="Pfam" id="PF02092">
    <property type="entry name" value="tRNA_synt_2f"/>
    <property type="match status" value="1"/>
</dbReference>
<comment type="subcellular location">
    <subcellularLocation>
        <location evidence="1 11">Cytoplasm</location>
    </subcellularLocation>
</comment>
<evidence type="ECO:0000256" key="8">
    <source>
        <dbReference type="ARBA" id="ARBA00022917"/>
    </source>
</evidence>
<dbReference type="EMBL" id="JBBKTW010000008">
    <property type="protein sequence ID" value="MEN2990700.1"/>
    <property type="molecule type" value="Genomic_DNA"/>
</dbReference>
<keyword evidence="9 11" id="KW-0030">Aminoacyl-tRNA synthetase</keyword>
<dbReference type="Pfam" id="PF05746">
    <property type="entry name" value="DALR_1"/>
    <property type="match status" value="1"/>
</dbReference>
<keyword evidence="14" id="KW-1185">Reference proteome</keyword>
<dbReference type="Proteomes" id="UP001413721">
    <property type="component" value="Unassembled WGS sequence"/>
</dbReference>
<comment type="catalytic activity">
    <reaction evidence="10 11">
        <text>tRNA(Gly) + glycine + ATP = glycyl-tRNA(Gly) + AMP + diphosphate</text>
        <dbReference type="Rhea" id="RHEA:16013"/>
        <dbReference type="Rhea" id="RHEA-COMP:9664"/>
        <dbReference type="Rhea" id="RHEA-COMP:9683"/>
        <dbReference type="ChEBI" id="CHEBI:30616"/>
        <dbReference type="ChEBI" id="CHEBI:33019"/>
        <dbReference type="ChEBI" id="CHEBI:57305"/>
        <dbReference type="ChEBI" id="CHEBI:78442"/>
        <dbReference type="ChEBI" id="CHEBI:78522"/>
        <dbReference type="ChEBI" id="CHEBI:456215"/>
        <dbReference type="EC" id="6.1.1.14"/>
    </reaction>
</comment>
<evidence type="ECO:0000256" key="11">
    <source>
        <dbReference type="HAMAP-Rule" id="MF_00255"/>
    </source>
</evidence>
<evidence type="ECO:0000256" key="5">
    <source>
        <dbReference type="ARBA" id="ARBA00022598"/>
    </source>
</evidence>
<gene>
    <name evidence="11 13" type="primary">glyS</name>
    <name evidence="13" type="ORF">WG926_20470</name>
</gene>
<keyword evidence="5 11" id="KW-0436">Ligase</keyword>
<feature type="domain" description="DALR anticodon binding" evidence="12">
    <location>
        <begin position="581"/>
        <end position="686"/>
    </location>
</feature>
<comment type="caution">
    <text evidence="13">The sequence shown here is derived from an EMBL/GenBank/DDBJ whole genome shotgun (WGS) entry which is preliminary data.</text>
</comment>
<dbReference type="SUPFAM" id="SSF109604">
    <property type="entry name" value="HD-domain/PDEase-like"/>
    <property type="match status" value="1"/>
</dbReference>
<evidence type="ECO:0000256" key="4">
    <source>
        <dbReference type="ARBA" id="ARBA00022490"/>
    </source>
</evidence>
<dbReference type="InterPro" id="IPR008909">
    <property type="entry name" value="DALR_anticod-bd"/>
</dbReference>
<dbReference type="PROSITE" id="PS50861">
    <property type="entry name" value="AA_TRNA_LIGASE_II_GLYAB"/>
    <property type="match status" value="1"/>
</dbReference>
<keyword evidence="6 11" id="KW-0547">Nucleotide-binding</keyword>
<comment type="subunit">
    <text evidence="3 11">Tetramer of two alpha and two beta subunits.</text>
</comment>
<evidence type="ECO:0000256" key="1">
    <source>
        <dbReference type="ARBA" id="ARBA00004496"/>
    </source>
</evidence>
<organism evidence="13 14">
    <name type="scientific">Tistrella arctica</name>
    <dbReference type="NCBI Taxonomy" id="3133430"/>
    <lineage>
        <taxon>Bacteria</taxon>
        <taxon>Pseudomonadati</taxon>
        <taxon>Pseudomonadota</taxon>
        <taxon>Alphaproteobacteria</taxon>
        <taxon>Geminicoccales</taxon>
        <taxon>Geminicoccaceae</taxon>
        <taxon>Tistrella</taxon>
    </lineage>
</organism>
<dbReference type="PANTHER" id="PTHR30075">
    <property type="entry name" value="GLYCYL-TRNA SYNTHETASE"/>
    <property type="match status" value="1"/>
</dbReference>
<evidence type="ECO:0000313" key="13">
    <source>
        <dbReference type="EMBL" id="MEN2990700.1"/>
    </source>
</evidence>
<keyword evidence="4 11" id="KW-0963">Cytoplasm</keyword>
<dbReference type="GO" id="GO:0004820">
    <property type="term" value="F:glycine-tRNA ligase activity"/>
    <property type="evidence" value="ECO:0007669"/>
    <property type="project" value="UniProtKB-EC"/>
</dbReference>
<proteinExistence type="inferred from homology"/>
<sequence>MAELLLELLSEEIPARMQGRGTDDLKRLVTARLAAQRIAHGAVRAWSTPRRLTLVIEGVADAQPDRAEERRGPRVGAPEQALAGFLSANNADRGSLIERDTPKGRFWFLDVYEAGRATIEVLPELIAGAMTDLPWPKSMRWGVHQIRWVRPLRSILCLFGGAVVPVRFGHLTAGNTTQGHRFLAPEFVQVHDFAGYAAALDKAYVVLDPAERRRRIAADAATLAADLGLMLRADEGLLEEVAGLVEWPTVLAGRIDDAFMDVPAEVLVSAMRTHQRYFVAEDSHGRLAPVFVLVSNLNPDDGGAAIIHGNERVLRARLADAKFFWDTDRQTRLDARLGRLGDILFQAKLGTVAEKAGRIAALARQLAAHIPDADPALAERAGLLAKADLVTGMVGEFPEIQGIMGSYYATHDGEPKAVAQAIATHYAPAGPSDQIPTGPVAIAVALADKLDTLAGFFAIDEKPTGSKDPYALRRAALGILRILIETGVRLPLKPAITAAAEGYRPLLGAIDTARLYDDLMGFFADRLKVLMRDRGVRHDLIAAVLAGVDDAGANYDDVVRLLARVSALQSFLDGEDGANLLAAYRRASNIVRIEEKKDGTTYGGAVDADLLVEPEEVSLHGALVAARAEIATALAGEDDERAMTALAGIRAPVDAFFDRVTVNCEMAERRRNRLHLLSQIRAALEAVADFSKIEG</sequence>
<dbReference type="HAMAP" id="MF_00255">
    <property type="entry name" value="Gly_tRNA_synth_beta"/>
    <property type="match status" value="1"/>
</dbReference>
<dbReference type="InterPro" id="IPR006194">
    <property type="entry name" value="Gly-tRNA-synth_heterodimer"/>
</dbReference>
<dbReference type="PANTHER" id="PTHR30075:SF2">
    <property type="entry name" value="GLYCINE--TRNA LIGASE, CHLOROPLASTIC_MITOCHONDRIAL 2"/>
    <property type="match status" value="1"/>
</dbReference>
<keyword evidence="7 11" id="KW-0067">ATP-binding</keyword>
<evidence type="ECO:0000256" key="9">
    <source>
        <dbReference type="ARBA" id="ARBA00023146"/>
    </source>
</evidence>
<comment type="similarity">
    <text evidence="2 11">Belongs to the class-II aminoacyl-tRNA synthetase family.</text>
</comment>
<accession>A0ABU9YPI2</accession>
<dbReference type="NCBIfam" id="TIGR00211">
    <property type="entry name" value="glyS"/>
    <property type="match status" value="1"/>
</dbReference>
<dbReference type="PRINTS" id="PR01045">
    <property type="entry name" value="TRNASYNTHGB"/>
</dbReference>
<protein>
    <recommendedName>
        <fullName evidence="11">Glycine--tRNA ligase beta subunit</fullName>
        <ecNumber evidence="11">6.1.1.14</ecNumber>
    </recommendedName>
    <alternativeName>
        <fullName evidence="11">Glycyl-tRNA synthetase beta subunit</fullName>
        <shortName evidence="11">GlyRS</shortName>
    </alternativeName>
</protein>
<evidence type="ECO:0000256" key="2">
    <source>
        <dbReference type="ARBA" id="ARBA00008226"/>
    </source>
</evidence>
<evidence type="ECO:0000256" key="7">
    <source>
        <dbReference type="ARBA" id="ARBA00022840"/>
    </source>
</evidence>
<evidence type="ECO:0000256" key="10">
    <source>
        <dbReference type="ARBA" id="ARBA00047937"/>
    </source>
</evidence>
<dbReference type="EC" id="6.1.1.14" evidence="11"/>
<evidence type="ECO:0000256" key="6">
    <source>
        <dbReference type="ARBA" id="ARBA00022741"/>
    </source>
</evidence>
<keyword evidence="8 11" id="KW-0648">Protein biosynthesis</keyword>
<dbReference type="RefSeq" id="WP_345938160.1">
    <property type="nucleotide sequence ID" value="NZ_JBBKTW010000008.1"/>
</dbReference>
<evidence type="ECO:0000259" key="12">
    <source>
        <dbReference type="Pfam" id="PF05746"/>
    </source>
</evidence>
<dbReference type="InterPro" id="IPR015944">
    <property type="entry name" value="Gly-tRNA-synth_bsu"/>
</dbReference>
<evidence type="ECO:0000256" key="3">
    <source>
        <dbReference type="ARBA" id="ARBA00011209"/>
    </source>
</evidence>
<reference evidence="13 14" key="1">
    <citation type="submission" date="2024-03" db="EMBL/GenBank/DDBJ databases">
        <title>High-quality draft genome sequencing of Tistrella sp. BH-R2-4.</title>
        <authorList>
            <person name="Dong C."/>
        </authorList>
    </citation>
    <scope>NUCLEOTIDE SEQUENCE [LARGE SCALE GENOMIC DNA]</scope>
    <source>
        <strain evidence="13 14">BH-R2-4</strain>
    </source>
</reference>
<evidence type="ECO:0000313" key="14">
    <source>
        <dbReference type="Proteomes" id="UP001413721"/>
    </source>
</evidence>